<comment type="caution">
    <text evidence="5">The sequence shown here is derived from an EMBL/GenBank/DDBJ whole genome shotgun (WGS) entry which is preliminary data.</text>
</comment>
<evidence type="ECO:0000259" key="4">
    <source>
        <dbReference type="Pfam" id="PF25967"/>
    </source>
</evidence>
<dbReference type="InterPro" id="IPR058627">
    <property type="entry name" value="MdtA-like_C"/>
</dbReference>
<dbReference type="GO" id="GO:0015562">
    <property type="term" value="F:efflux transmembrane transporter activity"/>
    <property type="evidence" value="ECO:0007669"/>
    <property type="project" value="TreeGrafter"/>
</dbReference>
<accession>A0A916X2F3</accession>
<dbReference type="GO" id="GO:1990281">
    <property type="term" value="C:efflux pump complex"/>
    <property type="evidence" value="ECO:0007669"/>
    <property type="project" value="TreeGrafter"/>
</dbReference>
<dbReference type="InterPro" id="IPR006143">
    <property type="entry name" value="RND_pump_MFP"/>
</dbReference>
<feature type="coiled-coil region" evidence="2">
    <location>
        <begin position="92"/>
        <end position="143"/>
    </location>
</feature>
<dbReference type="Gene3D" id="1.10.287.470">
    <property type="entry name" value="Helix hairpin bin"/>
    <property type="match status" value="1"/>
</dbReference>
<dbReference type="AlphaFoldDB" id="A0A916X2F3"/>
<evidence type="ECO:0000313" key="6">
    <source>
        <dbReference type="Proteomes" id="UP000605148"/>
    </source>
</evidence>
<name>A0A916X2F3_9HYPH</name>
<dbReference type="Gene3D" id="2.40.420.20">
    <property type="match status" value="1"/>
</dbReference>
<dbReference type="PANTHER" id="PTHR30469:SF33">
    <property type="entry name" value="SLR1207 PROTEIN"/>
    <property type="match status" value="1"/>
</dbReference>
<dbReference type="InterPro" id="IPR058792">
    <property type="entry name" value="Beta-barrel_RND_2"/>
</dbReference>
<reference evidence="5" key="2">
    <citation type="submission" date="2020-09" db="EMBL/GenBank/DDBJ databases">
        <authorList>
            <person name="Sun Q."/>
            <person name="Zhou Y."/>
        </authorList>
    </citation>
    <scope>NUCLEOTIDE SEQUENCE</scope>
    <source>
        <strain evidence="5">CGMCC 1.12426</strain>
    </source>
</reference>
<evidence type="ECO:0000256" key="2">
    <source>
        <dbReference type="SAM" id="Coils"/>
    </source>
</evidence>
<dbReference type="Gene3D" id="2.40.30.170">
    <property type="match status" value="1"/>
</dbReference>
<proteinExistence type="inferred from homology"/>
<evidence type="ECO:0000313" key="5">
    <source>
        <dbReference type="EMBL" id="GGB52692.1"/>
    </source>
</evidence>
<dbReference type="Proteomes" id="UP000605148">
    <property type="component" value="Unassembled WGS sequence"/>
</dbReference>
<gene>
    <name evidence="5" type="ORF">GCM10011316_25920</name>
</gene>
<dbReference type="PANTHER" id="PTHR30469">
    <property type="entry name" value="MULTIDRUG RESISTANCE PROTEIN MDTA"/>
    <property type="match status" value="1"/>
</dbReference>
<evidence type="ECO:0000259" key="3">
    <source>
        <dbReference type="Pfam" id="PF25954"/>
    </source>
</evidence>
<dbReference type="EMBL" id="BMFA01000007">
    <property type="protein sequence ID" value="GGB52692.1"/>
    <property type="molecule type" value="Genomic_DNA"/>
</dbReference>
<dbReference type="SUPFAM" id="SSF111369">
    <property type="entry name" value="HlyD-like secretion proteins"/>
    <property type="match status" value="1"/>
</dbReference>
<protein>
    <submittedName>
        <fullName evidence="5">RND transporter</fullName>
    </submittedName>
</protein>
<feature type="domain" description="CusB-like beta-barrel" evidence="3">
    <location>
        <begin position="185"/>
        <end position="256"/>
    </location>
</feature>
<dbReference type="NCBIfam" id="TIGR01730">
    <property type="entry name" value="RND_mfp"/>
    <property type="match status" value="1"/>
</dbReference>
<reference evidence="5" key="1">
    <citation type="journal article" date="2014" name="Int. J. Syst. Evol. Microbiol.">
        <title>Complete genome sequence of Corynebacterium casei LMG S-19264T (=DSM 44701T), isolated from a smear-ripened cheese.</title>
        <authorList>
            <consortium name="US DOE Joint Genome Institute (JGI-PGF)"/>
            <person name="Walter F."/>
            <person name="Albersmeier A."/>
            <person name="Kalinowski J."/>
            <person name="Ruckert C."/>
        </authorList>
    </citation>
    <scope>NUCLEOTIDE SEQUENCE</scope>
    <source>
        <strain evidence="5">CGMCC 1.12426</strain>
    </source>
</reference>
<organism evidence="5 6">
    <name type="scientific">Roseibium aquae</name>
    <dbReference type="NCBI Taxonomy" id="1323746"/>
    <lineage>
        <taxon>Bacteria</taxon>
        <taxon>Pseudomonadati</taxon>
        <taxon>Pseudomonadota</taxon>
        <taxon>Alphaproteobacteria</taxon>
        <taxon>Hyphomicrobiales</taxon>
        <taxon>Stappiaceae</taxon>
        <taxon>Roseibium</taxon>
    </lineage>
</organism>
<feature type="domain" description="Multidrug resistance protein MdtA-like C-terminal permuted SH3" evidence="4">
    <location>
        <begin position="264"/>
        <end position="314"/>
    </location>
</feature>
<evidence type="ECO:0000256" key="1">
    <source>
        <dbReference type="ARBA" id="ARBA00009477"/>
    </source>
</evidence>
<dbReference type="OrthoDB" id="9791520at2"/>
<sequence>MRRLALIAVLAGLAGAALLAWQRPVEVTIAHPYRGDAAEVVYATAVVEPVHWAKVTPVVRERLVSLCDCEGEWVEEGRELAVLDSGDARATLKELEARQELATSERERAFELLERRVISQHTYDRAQSQLVQINALLAAQRERLNDYRILAPMTGMVLRQDGAIGEVAAPGDILFWIGQPRPLRLVAEVNEEDIPKVSTDQRALVRADAFPDQELEAAVQRITPKGDPVLKNYRVYLSLPDETPLRIGMTVELNIITREVRDTLLIPAAALDKDTVLIVAEDGRAERRWLKTGIRGTRAVEVLEGLDEDTKLVTPYRSDIKDGQRVAATEGAGS</sequence>
<keyword evidence="6" id="KW-1185">Reference proteome</keyword>
<dbReference type="RefSeq" id="WP_150496539.1">
    <property type="nucleotide sequence ID" value="NZ_BMFA01000007.1"/>
</dbReference>
<dbReference type="Pfam" id="PF25954">
    <property type="entry name" value="Beta-barrel_RND_2"/>
    <property type="match status" value="1"/>
</dbReference>
<keyword evidence="2" id="KW-0175">Coiled coil</keyword>
<dbReference type="Pfam" id="PF25967">
    <property type="entry name" value="RND-MFP_C"/>
    <property type="match status" value="1"/>
</dbReference>
<comment type="similarity">
    <text evidence="1">Belongs to the membrane fusion protein (MFP) (TC 8.A.1) family.</text>
</comment>